<gene>
    <name evidence="1" type="ORF">K1T71_012126</name>
</gene>
<evidence type="ECO:0000313" key="1">
    <source>
        <dbReference type="EMBL" id="KAJ0172153.1"/>
    </source>
</evidence>
<reference evidence="1 2" key="1">
    <citation type="journal article" date="2021" name="Front. Genet.">
        <title>Chromosome-Level Genome Assembly Reveals Significant Gene Expansion in the Toll and IMD Signaling Pathways of Dendrolimus kikuchii.</title>
        <authorList>
            <person name="Zhou J."/>
            <person name="Wu P."/>
            <person name="Xiong Z."/>
            <person name="Liu N."/>
            <person name="Zhao N."/>
            <person name="Ji M."/>
            <person name="Qiu Y."/>
            <person name="Yang B."/>
        </authorList>
    </citation>
    <scope>NUCLEOTIDE SEQUENCE [LARGE SCALE GENOMIC DNA]</scope>
    <source>
        <strain evidence="1">Ann1</strain>
    </source>
</reference>
<accession>A0ACC1CKT7</accession>
<dbReference type="EMBL" id="CM034408">
    <property type="protein sequence ID" value="KAJ0172153.1"/>
    <property type="molecule type" value="Genomic_DNA"/>
</dbReference>
<dbReference type="Proteomes" id="UP000824533">
    <property type="component" value="Linkage Group LG22"/>
</dbReference>
<name>A0ACC1CKT7_9NEOP</name>
<evidence type="ECO:0000313" key="2">
    <source>
        <dbReference type="Proteomes" id="UP000824533"/>
    </source>
</evidence>
<sequence length="83" mass="9622">MERKPTGARCAIFTIQTSHTSPARHFGCNYEIFVLKHVHLRLLSVCFNIYPLYVLSDESCYNRYQFDSDLQCVTLAVQVIYSV</sequence>
<organism evidence="1 2">
    <name type="scientific">Dendrolimus kikuchii</name>
    <dbReference type="NCBI Taxonomy" id="765133"/>
    <lineage>
        <taxon>Eukaryota</taxon>
        <taxon>Metazoa</taxon>
        <taxon>Ecdysozoa</taxon>
        <taxon>Arthropoda</taxon>
        <taxon>Hexapoda</taxon>
        <taxon>Insecta</taxon>
        <taxon>Pterygota</taxon>
        <taxon>Neoptera</taxon>
        <taxon>Endopterygota</taxon>
        <taxon>Lepidoptera</taxon>
        <taxon>Glossata</taxon>
        <taxon>Ditrysia</taxon>
        <taxon>Bombycoidea</taxon>
        <taxon>Lasiocampidae</taxon>
        <taxon>Dendrolimus</taxon>
    </lineage>
</organism>
<keyword evidence="2" id="KW-1185">Reference proteome</keyword>
<comment type="caution">
    <text evidence="1">The sequence shown here is derived from an EMBL/GenBank/DDBJ whole genome shotgun (WGS) entry which is preliminary data.</text>
</comment>
<protein>
    <submittedName>
        <fullName evidence="1">Uncharacterized protein</fullName>
    </submittedName>
</protein>
<proteinExistence type="predicted"/>